<proteinExistence type="predicted"/>
<organism evidence="1 2">
    <name type="scientific">Rhizophagus clarus</name>
    <dbReference type="NCBI Taxonomy" id="94130"/>
    <lineage>
        <taxon>Eukaryota</taxon>
        <taxon>Fungi</taxon>
        <taxon>Fungi incertae sedis</taxon>
        <taxon>Mucoromycota</taxon>
        <taxon>Glomeromycotina</taxon>
        <taxon>Glomeromycetes</taxon>
        <taxon>Glomerales</taxon>
        <taxon>Glomeraceae</taxon>
        <taxon>Rhizophagus</taxon>
    </lineage>
</organism>
<comment type="caution">
    <text evidence="1">The sequence shown here is derived from an EMBL/GenBank/DDBJ whole genome shotgun (WGS) entry which is preliminary data.</text>
</comment>
<dbReference type="Gene3D" id="2.60.270.20">
    <property type="entry name" value="Cytolysin/lectin"/>
    <property type="match status" value="1"/>
</dbReference>
<keyword evidence="2" id="KW-1185">Reference proteome</keyword>
<dbReference type="AlphaFoldDB" id="A0A2Z6QUA6"/>
<sequence>MVDPITIITTVVPFFKTLTTAKNPLKTSVTIVFENNCSYTLIHPTKYCASGKDVNPPSPIISPGGINTIAAKFEGRNGTMGMLCYQIEGSYGPKNDPYYLIITWRMKRFSQSEFYMNFYESKESPLSGNGNQKEFFYESMHRSNNEGFLLEGKKLRVGGTITNNDSAEIKIFLENHKSPKKRLLRKIRSFLTKKFRKKKTR</sequence>
<protein>
    <submittedName>
        <fullName evidence="1">Uncharacterized protein</fullName>
    </submittedName>
</protein>
<dbReference type="InterPro" id="IPR050677">
    <property type="entry name" value="Actinoporin_PFT"/>
</dbReference>
<dbReference type="PANTHER" id="PTHR40388">
    <property type="entry name" value="BRYOPORIN"/>
    <property type="match status" value="1"/>
</dbReference>
<dbReference type="Proteomes" id="UP000247702">
    <property type="component" value="Unassembled WGS sequence"/>
</dbReference>
<dbReference type="EMBL" id="BEXD01000061">
    <property type="protein sequence ID" value="GBB83866.1"/>
    <property type="molecule type" value="Genomic_DNA"/>
</dbReference>
<name>A0A2Z6QUA6_9GLOM</name>
<dbReference type="InterPro" id="IPR015926">
    <property type="entry name" value="Cytolysin/lectin"/>
</dbReference>
<reference evidence="1 2" key="1">
    <citation type="submission" date="2017-11" db="EMBL/GenBank/DDBJ databases">
        <title>The genome of Rhizophagus clarus HR1 reveals common genetic basis of auxotrophy among arbuscular mycorrhizal fungi.</title>
        <authorList>
            <person name="Kobayashi Y."/>
        </authorList>
    </citation>
    <scope>NUCLEOTIDE SEQUENCE [LARGE SCALE GENOMIC DNA]</scope>
    <source>
        <strain evidence="1 2">HR1</strain>
    </source>
</reference>
<evidence type="ECO:0000313" key="1">
    <source>
        <dbReference type="EMBL" id="GBB83866.1"/>
    </source>
</evidence>
<gene>
    <name evidence="1" type="ORF">RclHR1_10520004</name>
</gene>
<accession>A0A2Z6QUA6</accession>
<dbReference type="PANTHER" id="PTHR40388:SF1">
    <property type="entry name" value="BRYOPORIN"/>
    <property type="match status" value="1"/>
</dbReference>
<evidence type="ECO:0000313" key="2">
    <source>
        <dbReference type="Proteomes" id="UP000247702"/>
    </source>
</evidence>